<gene>
    <name evidence="1" type="ORF">Pla100_49920</name>
</gene>
<evidence type="ECO:0000313" key="2">
    <source>
        <dbReference type="Proteomes" id="UP000316213"/>
    </source>
</evidence>
<comment type="caution">
    <text evidence="1">The sequence shown here is derived from an EMBL/GenBank/DDBJ whole genome shotgun (WGS) entry which is preliminary data.</text>
</comment>
<dbReference type="AlphaFoldDB" id="A0A5C5ZX35"/>
<accession>A0A5C5ZX35</accession>
<dbReference type="EMBL" id="SJPM01000014">
    <property type="protein sequence ID" value="TWT91601.1"/>
    <property type="molecule type" value="Genomic_DNA"/>
</dbReference>
<organism evidence="1 2">
    <name type="scientific">Neorhodopirellula pilleata</name>
    <dbReference type="NCBI Taxonomy" id="2714738"/>
    <lineage>
        <taxon>Bacteria</taxon>
        <taxon>Pseudomonadati</taxon>
        <taxon>Planctomycetota</taxon>
        <taxon>Planctomycetia</taxon>
        <taxon>Pirellulales</taxon>
        <taxon>Pirellulaceae</taxon>
        <taxon>Neorhodopirellula</taxon>
    </lineage>
</organism>
<protein>
    <submittedName>
        <fullName evidence="1">Uncharacterized protein</fullName>
    </submittedName>
</protein>
<proteinExistence type="predicted"/>
<evidence type="ECO:0000313" key="1">
    <source>
        <dbReference type="EMBL" id="TWT91601.1"/>
    </source>
</evidence>
<reference evidence="1 2" key="1">
    <citation type="submission" date="2019-02" db="EMBL/GenBank/DDBJ databases">
        <title>Deep-cultivation of Planctomycetes and their phenomic and genomic characterization uncovers novel biology.</title>
        <authorList>
            <person name="Wiegand S."/>
            <person name="Jogler M."/>
            <person name="Boedeker C."/>
            <person name="Pinto D."/>
            <person name="Vollmers J."/>
            <person name="Rivas-Marin E."/>
            <person name="Kohn T."/>
            <person name="Peeters S.H."/>
            <person name="Heuer A."/>
            <person name="Rast P."/>
            <person name="Oberbeckmann S."/>
            <person name="Bunk B."/>
            <person name="Jeske O."/>
            <person name="Meyerdierks A."/>
            <person name="Storesund J.E."/>
            <person name="Kallscheuer N."/>
            <person name="Luecker S."/>
            <person name="Lage O.M."/>
            <person name="Pohl T."/>
            <person name="Merkel B.J."/>
            <person name="Hornburger P."/>
            <person name="Mueller R.-W."/>
            <person name="Bruemmer F."/>
            <person name="Labrenz M."/>
            <person name="Spormann A.M."/>
            <person name="Op Den Camp H."/>
            <person name="Overmann J."/>
            <person name="Amann R."/>
            <person name="Jetten M.S.M."/>
            <person name="Mascher T."/>
            <person name="Medema M.H."/>
            <person name="Devos D.P."/>
            <person name="Kaster A.-K."/>
            <person name="Ovreas L."/>
            <person name="Rohde M."/>
            <person name="Galperin M.Y."/>
            <person name="Jogler C."/>
        </authorList>
    </citation>
    <scope>NUCLEOTIDE SEQUENCE [LARGE SCALE GENOMIC DNA]</scope>
    <source>
        <strain evidence="1 2">Pla100</strain>
    </source>
</reference>
<name>A0A5C5ZX35_9BACT</name>
<dbReference type="Proteomes" id="UP000316213">
    <property type="component" value="Unassembled WGS sequence"/>
</dbReference>
<sequence length="281" mass="31141">MMETWSIIDTPEVPVERFRRGFFQGGELIGGYVGDAAAPARSVDETSWEARLAFGVPLGSLENILVVRPFFRADHLNGPTVVDVPATLYSTGATLFQRKQWNERVSTILIATPSVRSDFTTSDNAFRLFGLGLVNWQCRDDLSIGLGAVYLDRADLGVLPAAGLTWTPAPWWKIDLMMPRPQINRRVWKDGGFAEAWAYAGATLGGNTWAVTRQSGPTTGQSDELTVSGIRLFAGYEVIQTGNRGWKFEAGYVFNRSIEYENDATDVDLDDALFVEAAWRF</sequence>
<keyword evidence="2" id="KW-1185">Reference proteome</keyword>